<evidence type="ECO:0000256" key="7">
    <source>
        <dbReference type="SAM" id="MobiDB-lite"/>
    </source>
</evidence>
<reference evidence="9 10" key="1">
    <citation type="submission" date="2020-08" db="EMBL/GenBank/DDBJ databases">
        <title>A Genomic Blueprint of the Chicken Gut Microbiome.</title>
        <authorList>
            <person name="Gilroy R."/>
            <person name="Ravi A."/>
            <person name="Getino M."/>
            <person name="Pursley I."/>
            <person name="Horton D.L."/>
            <person name="Alikhan N.-F."/>
            <person name="Baker D."/>
            <person name="Gharbi K."/>
            <person name="Hall N."/>
            <person name="Watson M."/>
            <person name="Adriaenssens E.M."/>
            <person name="Foster-Nyarko E."/>
            <person name="Jarju S."/>
            <person name="Secka A."/>
            <person name="Antonio M."/>
            <person name="Oren A."/>
            <person name="Chaudhuri R."/>
            <person name="La Ragione R.M."/>
            <person name="Hildebrand F."/>
            <person name="Pallen M.J."/>
        </authorList>
    </citation>
    <scope>NUCLEOTIDE SEQUENCE [LARGE SCALE GENOMIC DNA]</scope>
    <source>
        <strain evidence="9 10">Sa2BUA2</strain>
    </source>
</reference>
<dbReference type="PANTHER" id="PTHR48085:SF5">
    <property type="entry name" value="CADMIUM_ZINC-TRANSPORTING ATPASE HMA4-RELATED"/>
    <property type="match status" value="1"/>
</dbReference>
<feature type="transmembrane region" description="Helical" evidence="6">
    <location>
        <begin position="16"/>
        <end position="36"/>
    </location>
</feature>
<feature type="domain" description="P-type ATPase A" evidence="8">
    <location>
        <begin position="151"/>
        <end position="238"/>
    </location>
</feature>
<dbReference type="SUPFAM" id="SSF81665">
    <property type="entry name" value="Calcium ATPase, transmembrane domain M"/>
    <property type="match status" value="1"/>
</dbReference>
<dbReference type="InterPro" id="IPR059000">
    <property type="entry name" value="ATPase_P-type_domA"/>
</dbReference>
<dbReference type="PANTHER" id="PTHR48085">
    <property type="entry name" value="CADMIUM/ZINC-TRANSPORTING ATPASE HMA2-RELATED"/>
    <property type="match status" value="1"/>
</dbReference>
<feature type="transmembrane region" description="Helical" evidence="6">
    <location>
        <begin position="582"/>
        <end position="606"/>
    </location>
</feature>
<comment type="subcellular location">
    <subcellularLocation>
        <location evidence="1">Cell membrane</location>
        <topology evidence="1">Multi-pass membrane protein</topology>
    </subcellularLocation>
</comment>
<evidence type="ECO:0000256" key="6">
    <source>
        <dbReference type="RuleBase" id="RU362081"/>
    </source>
</evidence>
<dbReference type="InterPro" id="IPR023214">
    <property type="entry name" value="HAD_sf"/>
</dbReference>
<dbReference type="Proteomes" id="UP000652763">
    <property type="component" value="Unassembled WGS sequence"/>
</dbReference>
<evidence type="ECO:0000256" key="4">
    <source>
        <dbReference type="ARBA" id="ARBA00022989"/>
    </source>
</evidence>
<dbReference type="NCBIfam" id="TIGR01494">
    <property type="entry name" value="ATPase_P-type"/>
    <property type="match status" value="2"/>
</dbReference>
<evidence type="ECO:0000313" key="9">
    <source>
        <dbReference type="EMBL" id="MBD8042662.1"/>
    </source>
</evidence>
<accession>A0ABR8YEN5</accession>
<dbReference type="InterPro" id="IPR027256">
    <property type="entry name" value="P-typ_ATPase_IB"/>
</dbReference>
<dbReference type="InterPro" id="IPR008250">
    <property type="entry name" value="ATPase_P-typ_transduc_dom_A_sf"/>
</dbReference>
<dbReference type="SUPFAM" id="SSF81653">
    <property type="entry name" value="Calcium ATPase, transduction domain A"/>
    <property type="match status" value="1"/>
</dbReference>
<dbReference type="Gene3D" id="3.40.1110.10">
    <property type="entry name" value="Calcium-transporting ATPase, cytoplasmic domain N"/>
    <property type="match status" value="1"/>
</dbReference>
<keyword evidence="6" id="KW-0479">Metal-binding</keyword>
<evidence type="ECO:0000256" key="1">
    <source>
        <dbReference type="ARBA" id="ARBA00004651"/>
    </source>
</evidence>
<feature type="region of interest" description="Disordered" evidence="7">
    <location>
        <begin position="130"/>
        <end position="154"/>
    </location>
</feature>
<dbReference type="InterPro" id="IPR023299">
    <property type="entry name" value="ATPase_P-typ_cyto_dom_N"/>
</dbReference>
<evidence type="ECO:0000256" key="5">
    <source>
        <dbReference type="ARBA" id="ARBA00023136"/>
    </source>
</evidence>
<dbReference type="Gene3D" id="2.70.150.10">
    <property type="entry name" value="Calcium-transporting ATPase, cytoplasmic transduction domain A"/>
    <property type="match status" value="1"/>
</dbReference>
<dbReference type="Pfam" id="PF00122">
    <property type="entry name" value="E1-E2_ATPase"/>
    <property type="match status" value="1"/>
</dbReference>
<dbReference type="NCBIfam" id="TIGR01525">
    <property type="entry name" value="ATPase-IB_hvy"/>
    <property type="match status" value="1"/>
</dbReference>
<dbReference type="PRINTS" id="PR00119">
    <property type="entry name" value="CATATPASE"/>
</dbReference>
<keyword evidence="4 6" id="KW-1133">Transmembrane helix</keyword>
<feature type="region of interest" description="Disordered" evidence="7">
    <location>
        <begin position="637"/>
        <end position="660"/>
    </location>
</feature>
<organism evidence="9 10">
    <name type="scientific">Arthrobacter pullicola</name>
    <dbReference type="NCBI Taxonomy" id="2762224"/>
    <lineage>
        <taxon>Bacteria</taxon>
        <taxon>Bacillati</taxon>
        <taxon>Actinomycetota</taxon>
        <taxon>Actinomycetes</taxon>
        <taxon>Micrococcales</taxon>
        <taxon>Micrococcaceae</taxon>
        <taxon>Arthrobacter</taxon>
    </lineage>
</organism>
<keyword evidence="6" id="KW-0067">ATP-binding</keyword>
<dbReference type="Gene3D" id="3.40.50.1000">
    <property type="entry name" value="HAD superfamily/HAD-like"/>
    <property type="match status" value="1"/>
</dbReference>
<dbReference type="PRINTS" id="PR00120">
    <property type="entry name" value="HATPASE"/>
</dbReference>
<gene>
    <name evidence="9" type="primary">cadA</name>
    <name evidence="9" type="ORF">H9638_02435</name>
</gene>
<keyword evidence="3 6" id="KW-0812">Transmembrane</keyword>
<evidence type="ECO:0000259" key="8">
    <source>
        <dbReference type="Pfam" id="PF00122"/>
    </source>
</evidence>
<feature type="transmembrane region" description="Helical" evidence="6">
    <location>
        <begin position="43"/>
        <end position="61"/>
    </location>
</feature>
<dbReference type="InterPro" id="IPR001757">
    <property type="entry name" value="P_typ_ATPase"/>
</dbReference>
<dbReference type="RefSeq" id="WP_191745580.1">
    <property type="nucleotide sequence ID" value="NZ_JACSQC010000001.1"/>
</dbReference>
<keyword evidence="5 6" id="KW-0472">Membrane</keyword>
<dbReference type="InterPro" id="IPR018303">
    <property type="entry name" value="ATPase_P-typ_P_site"/>
</dbReference>
<feature type="transmembrane region" description="Helical" evidence="6">
    <location>
        <begin position="73"/>
        <end position="98"/>
    </location>
</feature>
<comment type="similarity">
    <text evidence="2 6">Belongs to the cation transport ATPase (P-type) (TC 3.A.3) family. Type IB subfamily.</text>
</comment>
<dbReference type="InterPro" id="IPR051014">
    <property type="entry name" value="Cation_Transport_ATPase_IB"/>
</dbReference>
<dbReference type="NCBIfam" id="TIGR01512">
    <property type="entry name" value="ATPase-IB2_Cd"/>
    <property type="match status" value="1"/>
</dbReference>
<name>A0ABR8YEN5_9MICC</name>
<dbReference type="Pfam" id="PF00702">
    <property type="entry name" value="Hydrolase"/>
    <property type="match status" value="1"/>
</dbReference>
<dbReference type="InterPro" id="IPR023298">
    <property type="entry name" value="ATPase_P-typ_TM_dom_sf"/>
</dbReference>
<keyword evidence="6" id="KW-1003">Cell membrane</keyword>
<dbReference type="PROSITE" id="PS00154">
    <property type="entry name" value="ATPASE_E1_E2"/>
    <property type="match status" value="1"/>
</dbReference>
<dbReference type="SUPFAM" id="SSF56784">
    <property type="entry name" value="HAD-like"/>
    <property type="match status" value="1"/>
</dbReference>
<evidence type="ECO:0000313" key="10">
    <source>
        <dbReference type="Proteomes" id="UP000652763"/>
    </source>
</evidence>
<evidence type="ECO:0000256" key="3">
    <source>
        <dbReference type="ARBA" id="ARBA00022692"/>
    </source>
</evidence>
<protein>
    <submittedName>
        <fullName evidence="9">Cadmium-translocating P-type ATPase</fullName>
    </submittedName>
</protein>
<dbReference type="EMBL" id="JACSQC010000001">
    <property type="protein sequence ID" value="MBD8042662.1"/>
    <property type="molecule type" value="Genomic_DNA"/>
</dbReference>
<comment type="caution">
    <text evidence="9">The sequence shown here is derived from an EMBL/GenBank/DDBJ whole genome shotgun (WGS) entry which is preliminary data.</text>
</comment>
<sequence>MVFNRGTAAGRALRRYPVVAATVVVIAVVLLLLGAGADTTAQWIATLFTLGVVGLTSVGMVRDILRGHWGLDILAVVAMLATVAVGEYIAALIIVLMLSGGEALEDYAAGRAKRELNALLDRAPDIAHRLPSGVDTGEQVPGSPNHGQGPAEDIPATEVTVGDVLLVKPAEVVPVDGILLSDAASFDESSLTGESMPVARTAGDTVMSGSVNGTHAVRIRATATTADSQYQRIVALVQEASESKAPVVRLADRYAVPFTAVSLLIAGIAWAVSGDPVRFAEVLVLATPCPLLIAAPVAFMGGMSRAAGSGIIVKGGAVLEQLARAQSAAFDKTGTLTYGRPELVAVNPEPGFSADDLLTLAASAEQYSSHVLAASVLAAAEQRGLHPAPADTAQEVATNGVEALIRGRTVRVGKRRFVAEVDPQTRPVDLFPGQMGVYLSVDGRFAGTLVMSDTARDNASATLDRLRDLGITETVMLTGDGLATAESMAAEVGITQVQAELLPQDKVAAVAALPHRPVIMVGDGVNDAPVLAAADVGIAMGARGSTAASESADVVIVADDISKVATAVDIGRRTLQVALSSIWLGIALSIVLMLVASFGLIPAVAGALTQELVDLVAILNALRALHGRKLFRREAKRTRRLKSQVPSDSEPPRPARRGHA</sequence>
<keyword evidence="6" id="KW-0547">Nucleotide-binding</keyword>
<evidence type="ECO:0000256" key="2">
    <source>
        <dbReference type="ARBA" id="ARBA00006024"/>
    </source>
</evidence>
<keyword evidence="10" id="KW-1185">Reference proteome</keyword>
<proteinExistence type="inferred from homology"/>
<dbReference type="InterPro" id="IPR036412">
    <property type="entry name" value="HAD-like_sf"/>
</dbReference>